<proteinExistence type="predicted"/>
<protein>
    <submittedName>
        <fullName evidence="1">Uncharacterized protein</fullName>
    </submittedName>
</protein>
<name>A0ABD2KKT9_HETSC</name>
<reference evidence="1 2" key="1">
    <citation type="submission" date="2024-10" db="EMBL/GenBank/DDBJ databases">
        <authorList>
            <person name="Kim D."/>
        </authorList>
    </citation>
    <scope>NUCLEOTIDE SEQUENCE [LARGE SCALE GENOMIC DNA]</scope>
    <source>
        <strain evidence="1">Taebaek</strain>
    </source>
</reference>
<evidence type="ECO:0000313" key="2">
    <source>
        <dbReference type="Proteomes" id="UP001620645"/>
    </source>
</evidence>
<keyword evidence="2" id="KW-1185">Reference proteome</keyword>
<organism evidence="1 2">
    <name type="scientific">Heterodera schachtii</name>
    <name type="common">Sugarbeet cyst nematode worm</name>
    <name type="synonym">Tylenchus schachtii</name>
    <dbReference type="NCBI Taxonomy" id="97005"/>
    <lineage>
        <taxon>Eukaryota</taxon>
        <taxon>Metazoa</taxon>
        <taxon>Ecdysozoa</taxon>
        <taxon>Nematoda</taxon>
        <taxon>Chromadorea</taxon>
        <taxon>Rhabditida</taxon>
        <taxon>Tylenchina</taxon>
        <taxon>Tylenchomorpha</taxon>
        <taxon>Tylenchoidea</taxon>
        <taxon>Heteroderidae</taxon>
        <taxon>Heteroderinae</taxon>
        <taxon>Heterodera</taxon>
    </lineage>
</organism>
<comment type="caution">
    <text evidence="1">The sequence shown here is derived from an EMBL/GenBank/DDBJ whole genome shotgun (WGS) entry which is preliminary data.</text>
</comment>
<evidence type="ECO:0000313" key="1">
    <source>
        <dbReference type="EMBL" id="KAL3103562.1"/>
    </source>
</evidence>
<gene>
    <name evidence="1" type="ORF">niasHS_000745</name>
</gene>
<sequence>MDFGSASDNNNNNKKHNCFCVEVSPRVFAHKQRTVSVTVKHFADDCKCHVTRAAVRQLNQGVVMERLQHSAGSGQSVVVVVPLREERDSQFQLLYAFALLCSSRPCNQHLLVI</sequence>
<dbReference type="AlphaFoldDB" id="A0ABD2KKT9"/>
<dbReference type="Proteomes" id="UP001620645">
    <property type="component" value="Unassembled WGS sequence"/>
</dbReference>
<accession>A0ABD2KKT9</accession>
<dbReference type="EMBL" id="JBICCN010000013">
    <property type="protein sequence ID" value="KAL3103562.1"/>
    <property type="molecule type" value="Genomic_DNA"/>
</dbReference>